<dbReference type="EMBL" id="RCSX01000008">
    <property type="protein sequence ID" value="KAF7931627.1"/>
    <property type="molecule type" value="Genomic_DNA"/>
</dbReference>
<gene>
    <name evidence="2" type="ORF">EAE98_004363</name>
</gene>
<organism evidence="2 3">
    <name type="scientific">Botrytis deweyae</name>
    <dbReference type="NCBI Taxonomy" id="2478750"/>
    <lineage>
        <taxon>Eukaryota</taxon>
        <taxon>Fungi</taxon>
        <taxon>Dikarya</taxon>
        <taxon>Ascomycota</taxon>
        <taxon>Pezizomycotina</taxon>
        <taxon>Leotiomycetes</taxon>
        <taxon>Helotiales</taxon>
        <taxon>Sclerotiniaceae</taxon>
        <taxon>Botrytis</taxon>
    </lineage>
</organism>
<accession>A0ABQ7IQN5</accession>
<name>A0ABQ7IQN5_9HELO</name>
<feature type="transmembrane region" description="Helical" evidence="1">
    <location>
        <begin position="20"/>
        <end position="44"/>
    </location>
</feature>
<keyword evidence="1" id="KW-0812">Transmembrane</keyword>
<keyword evidence="1" id="KW-1133">Transmembrane helix</keyword>
<comment type="caution">
    <text evidence="2">The sequence shown here is derived from an EMBL/GenBank/DDBJ whole genome shotgun (WGS) entry which is preliminary data.</text>
</comment>
<protein>
    <submittedName>
        <fullName evidence="2">Uncharacterized protein</fullName>
    </submittedName>
</protein>
<keyword evidence="3" id="KW-1185">Reference proteome</keyword>
<evidence type="ECO:0000256" key="1">
    <source>
        <dbReference type="SAM" id="Phobius"/>
    </source>
</evidence>
<dbReference type="GeneID" id="62231137"/>
<proteinExistence type="predicted"/>
<dbReference type="Proteomes" id="UP000783213">
    <property type="component" value="Unassembled WGS sequence"/>
</dbReference>
<sequence>MLGGSPKHSSSGKCDGRNELHYHLLLIVVETFFLWLQKIISLILGQLRYYINLNVTNYFAFGHLVNLKRYRED</sequence>
<evidence type="ECO:0000313" key="3">
    <source>
        <dbReference type="Proteomes" id="UP000783213"/>
    </source>
</evidence>
<evidence type="ECO:0000313" key="2">
    <source>
        <dbReference type="EMBL" id="KAF7931627.1"/>
    </source>
</evidence>
<reference evidence="2 3" key="1">
    <citation type="journal article" date="2020" name="Genome Biol. Evol.">
        <title>Comparative genomics of Sclerotiniaceae.</title>
        <authorList>
            <person name="Valero Jimenez C.A."/>
            <person name="Steentjes M."/>
            <person name="Scholten O.E."/>
            <person name="Van Kan J.A.L."/>
        </authorList>
    </citation>
    <scope>NUCLEOTIDE SEQUENCE [LARGE SCALE GENOMIC DNA]</scope>
    <source>
        <strain evidence="2 3">B1</strain>
    </source>
</reference>
<keyword evidence="1" id="KW-0472">Membrane</keyword>
<dbReference type="RefSeq" id="XP_038811519.1">
    <property type="nucleotide sequence ID" value="XM_038951983.1"/>
</dbReference>